<dbReference type="InterPro" id="IPR044600">
    <property type="entry name" value="ATL1/ATL16-like"/>
</dbReference>
<comment type="pathway">
    <text evidence="3">Protein modification; protein ubiquitination.</text>
</comment>
<evidence type="ECO:0000256" key="14">
    <source>
        <dbReference type="PROSITE-ProRule" id="PRU00175"/>
    </source>
</evidence>
<evidence type="ECO:0000256" key="12">
    <source>
        <dbReference type="ARBA" id="ARBA00023136"/>
    </source>
</evidence>
<reference evidence="16 17" key="1">
    <citation type="journal article" date="2012" name="Nat. Biotechnol.">
        <title>Draft genome sequence of pigeonpea (Cajanus cajan), an orphan legume crop of resource-poor farmers.</title>
        <authorList>
            <person name="Varshney R.K."/>
            <person name="Chen W."/>
            <person name="Li Y."/>
            <person name="Bharti A.K."/>
            <person name="Saxena R.K."/>
            <person name="Schlueter J.A."/>
            <person name="Donoghue M.T."/>
            <person name="Azam S."/>
            <person name="Fan G."/>
            <person name="Whaley A.M."/>
            <person name="Farmer A.D."/>
            <person name="Sheridan J."/>
            <person name="Iwata A."/>
            <person name="Tuteja R."/>
            <person name="Penmetsa R.V."/>
            <person name="Wu W."/>
            <person name="Upadhyaya H.D."/>
            <person name="Yang S.P."/>
            <person name="Shah T."/>
            <person name="Saxena K.B."/>
            <person name="Michael T."/>
            <person name="McCombie W.R."/>
            <person name="Yang B."/>
            <person name="Zhang G."/>
            <person name="Yang H."/>
            <person name="Wang J."/>
            <person name="Spillane C."/>
            <person name="Cook D.R."/>
            <person name="May G.D."/>
            <person name="Xu X."/>
            <person name="Jackson S.A."/>
        </authorList>
    </citation>
    <scope>NUCLEOTIDE SEQUENCE [LARGE SCALE GENOMIC DNA]</scope>
    <source>
        <strain evidence="17">cv. Asha</strain>
    </source>
</reference>
<dbReference type="GO" id="GO:0008270">
    <property type="term" value="F:zinc ion binding"/>
    <property type="evidence" value="ECO:0007669"/>
    <property type="project" value="UniProtKB-KW"/>
</dbReference>
<keyword evidence="10" id="KW-0862">Zinc</keyword>
<evidence type="ECO:0000259" key="15">
    <source>
        <dbReference type="PROSITE" id="PS50089"/>
    </source>
</evidence>
<dbReference type="GO" id="GO:0061630">
    <property type="term" value="F:ubiquitin protein ligase activity"/>
    <property type="evidence" value="ECO:0007669"/>
    <property type="project" value="UniProtKB-EC"/>
</dbReference>
<dbReference type="PANTHER" id="PTHR46913:SF1">
    <property type="entry name" value="RING-H2 FINGER PROTEIN ATL16"/>
    <property type="match status" value="1"/>
</dbReference>
<comment type="subcellular location">
    <subcellularLocation>
        <location evidence="2">Membrane</location>
        <topology evidence="2">Single-pass membrane protein</topology>
    </subcellularLocation>
</comment>
<evidence type="ECO:0000256" key="9">
    <source>
        <dbReference type="ARBA" id="ARBA00022786"/>
    </source>
</evidence>
<keyword evidence="7" id="KW-0479">Metal-binding</keyword>
<evidence type="ECO:0000256" key="10">
    <source>
        <dbReference type="ARBA" id="ARBA00022833"/>
    </source>
</evidence>
<evidence type="ECO:0000256" key="5">
    <source>
        <dbReference type="ARBA" id="ARBA00022679"/>
    </source>
</evidence>
<dbReference type="EMBL" id="CM003606">
    <property type="protein sequence ID" value="KYP68156.1"/>
    <property type="molecule type" value="Genomic_DNA"/>
</dbReference>
<dbReference type="Gene3D" id="3.30.40.10">
    <property type="entry name" value="Zinc/RING finger domain, C3HC4 (zinc finger)"/>
    <property type="match status" value="1"/>
</dbReference>
<keyword evidence="11" id="KW-1133">Transmembrane helix</keyword>
<dbReference type="InterPro" id="IPR001841">
    <property type="entry name" value="Znf_RING"/>
</dbReference>
<evidence type="ECO:0000256" key="6">
    <source>
        <dbReference type="ARBA" id="ARBA00022692"/>
    </source>
</evidence>
<organism evidence="16 17">
    <name type="scientific">Cajanus cajan</name>
    <name type="common">Pigeon pea</name>
    <name type="synonym">Cajanus indicus</name>
    <dbReference type="NCBI Taxonomy" id="3821"/>
    <lineage>
        <taxon>Eukaryota</taxon>
        <taxon>Viridiplantae</taxon>
        <taxon>Streptophyta</taxon>
        <taxon>Embryophyta</taxon>
        <taxon>Tracheophyta</taxon>
        <taxon>Spermatophyta</taxon>
        <taxon>Magnoliopsida</taxon>
        <taxon>eudicotyledons</taxon>
        <taxon>Gunneridae</taxon>
        <taxon>Pentapetalae</taxon>
        <taxon>rosids</taxon>
        <taxon>fabids</taxon>
        <taxon>Fabales</taxon>
        <taxon>Fabaceae</taxon>
        <taxon>Papilionoideae</taxon>
        <taxon>50 kb inversion clade</taxon>
        <taxon>NPAAA clade</taxon>
        <taxon>indigoferoid/millettioid clade</taxon>
        <taxon>Phaseoleae</taxon>
        <taxon>Cajanus</taxon>
    </lineage>
</organism>
<dbReference type="GO" id="GO:0016567">
    <property type="term" value="P:protein ubiquitination"/>
    <property type="evidence" value="ECO:0007669"/>
    <property type="project" value="UniProtKB-UniPathway"/>
</dbReference>
<keyword evidence="8 14" id="KW-0863">Zinc-finger</keyword>
<dbReference type="Gramene" id="C.cajan_21147.t">
    <property type="protein sequence ID" value="C.cajan_21147.t.cds1"/>
    <property type="gene ID" value="C.cajan_21147"/>
</dbReference>
<evidence type="ECO:0000256" key="4">
    <source>
        <dbReference type="ARBA" id="ARBA00012483"/>
    </source>
</evidence>
<evidence type="ECO:0000256" key="3">
    <source>
        <dbReference type="ARBA" id="ARBA00004906"/>
    </source>
</evidence>
<keyword evidence="5" id="KW-0808">Transferase</keyword>
<keyword evidence="12" id="KW-0472">Membrane</keyword>
<dbReference type="OMA" id="TERPECS"/>
<evidence type="ECO:0000256" key="2">
    <source>
        <dbReference type="ARBA" id="ARBA00004167"/>
    </source>
</evidence>
<accession>A0A151TMC3</accession>
<dbReference type="PANTHER" id="PTHR46913">
    <property type="entry name" value="RING-H2 FINGER PROTEIN ATL16"/>
    <property type="match status" value="1"/>
</dbReference>
<protein>
    <recommendedName>
        <fullName evidence="4">RING-type E3 ubiquitin transferase</fullName>
        <ecNumber evidence="4">2.3.2.27</ecNumber>
    </recommendedName>
</protein>
<keyword evidence="17" id="KW-1185">Reference proteome</keyword>
<dbReference type="EC" id="2.3.2.27" evidence="4"/>
<dbReference type="InterPro" id="IPR013083">
    <property type="entry name" value="Znf_RING/FYVE/PHD"/>
</dbReference>
<comment type="similarity">
    <text evidence="13">Belongs to the RING-type zinc finger family. ATL subfamily.</text>
</comment>
<evidence type="ECO:0000256" key="11">
    <source>
        <dbReference type="ARBA" id="ARBA00022989"/>
    </source>
</evidence>
<evidence type="ECO:0000256" key="8">
    <source>
        <dbReference type="ARBA" id="ARBA00022771"/>
    </source>
</evidence>
<dbReference type="PROSITE" id="PS50089">
    <property type="entry name" value="ZF_RING_2"/>
    <property type="match status" value="1"/>
</dbReference>
<evidence type="ECO:0000313" key="16">
    <source>
        <dbReference type="EMBL" id="KYP68156.1"/>
    </source>
</evidence>
<keyword evidence="6" id="KW-0812">Transmembrane</keyword>
<evidence type="ECO:0000256" key="13">
    <source>
        <dbReference type="ARBA" id="ARBA00024209"/>
    </source>
</evidence>
<dbReference type="SMART" id="SM00184">
    <property type="entry name" value="RING"/>
    <property type="match status" value="1"/>
</dbReference>
<proteinExistence type="inferred from homology"/>
<dbReference type="FunFam" id="3.30.40.10:FF:000187">
    <property type="entry name" value="E3 ubiquitin-protein ligase ATL6"/>
    <property type="match status" value="1"/>
</dbReference>
<dbReference type="UniPathway" id="UPA00143"/>
<comment type="catalytic activity">
    <reaction evidence="1">
        <text>S-ubiquitinyl-[E2 ubiquitin-conjugating enzyme]-L-cysteine + [acceptor protein]-L-lysine = [E2 ubiquitin-conjugating enzyme]-L-cysteine + N(6)-ubiquitinyl-[acceptor protein]-L-lysine.</text>
        <dbReference type="EC" id="2.3.2.27"/>
    </reaction>
</comment>
<name>A0A151TMC3_CAJCA</name>
<sequence>MCGICSGRNQGQRRLLDESIADDPSVQLQSRGLDFSVVQSLPTSQFKKNEGEQDKTVGVDCVICLGEFEEGEWLKHLPHCGHGFHVLCIDTWFQSHSNCPLCRSFVHHHLLECSLSPHTLLESLRGEDFTQERVNQPGGSENLPVTRY</sequence>
<dbReference type="Pfam" id="PF13639">
    <property type="entry name" value="zf-RING_2"/>
    <property type="match status" value="1"/>
</dbReference>
<keyword evidence="9" id="KW-0833">Ubl conjugation pathway</keyword>
<dbReference type="Proteomes" id="UP000075243">
    <property type="component" value="Chromosome 4"/>
</dbReference>
<dbReference type="AlphaFoldDB" id="A0A151TMC3"/>
<evidence type="ECO:0000256" key="7">
    <source>
        <dbReference type="ARBA" id="ARBA00022723"/>
    </source>
</evidence>
<gene>
    <name evidence="16" type="ORF">KK1_021776</name>
</gene>
<evidence type="ECO:0000256" key="1">
    <source>
        <dbReference type="ARBA" id="ARBA00000900"/>
    </source>
</evidence>
<evidence type="ECO:0000313" key="17">
    <source>
        <dbReference type="Proteomes" id="UP000075243"/>
    </source>
</evidence>
<dbReference type="SUPFAM" id="SSF57850">
    <property type="entry name" value="RING/U-box"/>
    <property type="match status" value="1"/>
</dbReference>
<feature type="domain" description="RING-type" evidence="15">
    <location>
        <begin position="61"/>
        <end position="103"/>
    </location>
</feature>
<dbReference type="GO" id="GO:0016020">
    <property type="term" value="C:membrane"/>
    <property type="evidence" value="ECO:0007669"/>
    <property type="project" value="UniProtKB-SubCell"/>
</dbReference>